<dbReference type="Proteomes" id="UP000242008">
    <property type="component" value="Unassembled WGS sequence"/>
</dbReference>
<organism evidence="1 2">
    <name type="scientific">Staphylococcus chromogenes</name>
    <name type="common">Staphylococcus hyicus subsp. chromogenes</name>
    <dbReference type="NCBI Taxonomy" id="46126"/>
    <lineage>
        <taxon>Bacteria</taxon>
        <taxon>Bacillati</taxon>
        <taxon>Bacillota</taxon>
        <taxon>Bacilli</taxon>
        <taxon>Bacillales</taxon>
        <taxon>Staphylococcaceae</taxon>
        <taxon>Staphylococcus</taxon>
    </lineage>
</organism>
<protein>
    <submittedName>
        <fullName evidence="1">Phage head-tail adapter protein</fullName>
    </submittedName>
</protein>
<dbReference type="EMBL" id="PZAO01000028">
    <property type="protein sequence ID" value="PTG68530.1"/>
    <property type="molecule type" value="Genomic_DNA"/>
</dbReference>
<dbReference type="Gene3D" id="2.40.10.270">
    <property type="entry name" value="Bacteriophage SPP1 head-tail adaptor protein"/>
    <property type="match status" value="1"/>
</dbReference>
<dbReference type="InterPro" id="IPR008767">
    <property type="entry name" value="Phage_SPP1_head-tail_adaptor"/>
</dbReference>
<gene>
    <name evidence="1" type="ORF">BU676_10075</name>
</gene>
<evidence type="ECO:0000313" key="1">
    <source>
        <dbReference type="EMBL" id="PTG68530.1"/>
    </source>
</evidence>
<sequence>MFDPFDEYPHTITKVKKTKVNSYPNPTVNFEEVTTFNGFMDTPTTSETLKYHQMGKSFDRNLYTRYDIPINKEDYFKYEGRIYQIIGYPVDQGGMHEVNLTRLQEVPYGKG</sequence>
<proteinExistence type="predicted"/>
<accession>A0ABX5I8J5</accession>
<dbReference type="InterPro" id="IPR038666">
    <property type="entry name" value="SSP1_head-tail_sf"/>
</dbReference>
<dbReference type="RefSeq" id="WP_105965877.1">
    <property type="nucleotide sequence ID" value="NZ_MRZD01000001.1"/>
</dbReference>
<comment type="caution">
    <text evidence="1">The sequence shown here is derived from an EMBL/GenBank/DDBJ whole genome shotgun (WGS) entry which is preliminary data.</text>
</comment>
<dbReference type="NCBIfam" id="TIGR01563">
    <property type="entry name" value="gp16_SPP1"/>
    <property type="match status" value="1"/>
</dbReference>
<evidence type="ECO:0000313" key="2">
    <source>
        <dbReference type="Proteomes" id="UP000242008"/>
    </source>
</evidence>
<keyword evidence="2" id="KW-1185">Reference proteome</keyword>
<name>A0ABX5I8J5_STACR</name>
<reference evidence="1 2" key="1">
    <citation type="journal article" date="2016" name="Front. Microbiol.">
        <title>Comprehensive Phylogenetic Analysis of Bovine Non-aureus Staphylococci Species Based on Whole-Genome Sequencing.</title>
        <authorList>
            <person name="Naushad S."/>
            <person name="Barkema H.W."/>
            <person name="Luby C."/>
            <person name="Condas L.A."/>
            <person name="Nobrega D.B."/>
            <person name="Carson D.A."/>
            <person name="De Buck J."/>
        </authorList>
    </citation>
    <scope>NUCLEOTIDE SEQUENCE [LARGE SCALE GENOMIC DNA]</scope>
    <source>
        <strain evidence="1 2">SNUC 1363</strain>
    </source>
</reference>